<protein>
    <submittedName>
        <fullName evidence="4">Putative acetyltransferase</fullName>
    </submittedName>
</protein>
<evidence type="ECO:0000259" key="3">
    <source>
        <dbReference type="PROSITE" id="PS51186"/>
    </source>
</evidence>
<keyword evidence="1 4" id="KW-0808">Transferase</keyword>
<dbReference type="GO" id="GO:0016747">
    <property type="term" value="F:acyltransferase activity, transferring groups other than amino-acyl groups"/>
    <property type="evidence" value="ECO:0007669"/>
    <property type="project" value="InterPro"/>
</dbReference>
<accession>W7YIT0</accession>
<evidence type="ECO:0000313" key="4">
    <source>
        <dbReference type="EMBL" id="GAF02439.1"/>
    </source>
</evidence>
<feature type="domain" description="N-acetyltransferase" evidence="3">
    <location>
        <begin position="1"/>
        <end position="144"/>
    </location>
</feature>
<dbReference type="InterPro" id="IPR000182">
    <property type="entry name" value="GNAT_dom"/>
</dbReference>
<dbReference type="PROSITE" id="PS51186">
    <property type="entry name" value="GNAT"/>
    <property type="match status" value="1"/>
</dbReference>
<name>W7YIT0_9BACT</name>
<dbReference type="EMBL" id="BAMD01000009">
    <property type="protein sequence ID" value="GAF02439.1"/>
    <property type="molecule type" value="Genomic_DNA"/>
</dbReference>
<proteinExistence type="predicted"/>
<dbReference type="PANTHER" id="PTHR42919:SF8">
    <property type="entry name" value="N-ALPHA-ACETYLTRANSFERASE 50"/>
    <property type="match status" value="1"/>
</dbReference>
<dbReference type="AlphaFoldDB" id="W7YIT0"/>
<evidence type="ECO:0000256" key="1">
    <source>
        <dbReference type="ARBA" id="ARBA00022679"/>
    </source>
</evidence>
<dbReference type="CDD" id="cd04301">
    <property type="entry name" value="NAT_SF"/>
    <property type="match status" value="1"/>
</dbReference>
<sequence>MKYVRWLCNYLLRIINYLFPIPWQVHSFNKKKNIAGQNQDGIQIHALFAKRKIAGWVWLTIGRYYSADHYPYGVIYSLGVATVFRRLGIGKTLIAQCLQLGKENGLKELVVLVLNSNKRALLFYNKLGFKDAQKGLYPEQYSLETSLFPSTNYTVLVISTQHKS</sequence>
<comment type="caution">
    <text evidence="4">The sequence shown here is derived from an EMBL/GenBank/DDBJ whole genome shotgun (WGS) entry which is preliminary data.</text>
</comment>
<keyword evidence="2" id="KW-0012">Acyltransferase</keyword>
<dbReference type="PANTHER" id="PTHR42919">
    <property type="entry name" value="N-ALPHA-ACETYLTRANSFERASE"/>
    <property type="match status" value="1"/>
</dbReference>
<dbReference type="OrthoDB" id="5419426at2"/>
<gene>
    <name evidence="4" type="ORF">JCM21142_31074</name>
</gene>
<dbReference type="InterPro" id="IPR051556">
    <property type="entry name" value="N-term/lysine_N-AcTrnsfr"/>
</dbReference>
<dbReference type="Gene3D" id="3.40.630.30">
    <property type="match status" value="1"/>
</dbReference>
<dbReference type="SUPFAM" id="SSF55729">
    <property type="entry name" value="Acyl-CoA N-acyltransferases (Nat)"/>
    <property type="match status" value="1"/>
</dbReference>
<reference evidence="4 5" key="1">
    <citation type="journal article" date="2014" name="Genome Announc.">
        <title>Draft Genome Sequence of Cytophaga fermentans JCM 21142T, a Facultative Anaerobe Isolated from Marine Mud.</title>
        <authorList>
            <person name="Starns D."/>
            <person name="Oshima K."/>
            <person name="Suda W."/>
            <person name="Iino T."/>
            <person name="Yuki M."/>
            <person name="Inoue J."/>
            <person name="Kitamura K."/>
            <person name="Iida T."/>
            <person name="Darby A."/>
            <person name="Hattori M."/>
            <person name="Ohkuma M."/>
        </authorList>
    </citation>
    <scope>NUCLEOTIDE SEQUENCE [LARGE SCALE GENOMIC DNA]</scope>
    <source>
        <strain evidence="4 5">JCM 21142</strain>
    </source>
</reference>
<evidence type="ECO:0000313" key="5">
    <source>
        <dbReference type="Proteomes" id="UP000019402"/>
    </source>
</evidence>
<dbReference type="Proteomes" id="UP000019402">
    <property type="component" value="Unassembled WGS sequence"/>
</dbReference>
<dbReference type="Pfam" id="PF00583">
    <property type="entry name" value="Acetyltransf_1"/>
    <property type="match status" value="1"/>
</dbReference>
<evidence type="ECO:0000256" key="2">
    <source>
        <dbReference type="ARBA" id="ARBA00023315"/>
    </source>
</evidence>
<dbReference type="RefSeq" id="WP_027472837.1">
    <property type="nucleotide sequence ID" value="NZ_BAMD01000009.1"/>
</dbReference>
<organism evidence="4 5">
    <name type="scientific">Saccharicrinis fermentans DSM 9555 = JCM 21142</name>
    <dbReference type="NCBI Taxonomy" id="869213"/>
    <lineage>
        <taxon>Bacteria</taxon>
        <taxon>Pseudomonadati</taxon>
        <taxon>Bacteroidota</taxon>
        <taxon>Bacteroidia</taxon>
        <taxon>Marinilabiliales</taxon>
        <taxon>Marinilabiliaceae</taxon>
        <taxon>Saccharicrinis</taxon>
    </lineage>
</organism>
<dbReference type="InterPro" id="IPR016181">
    <property type="entry name" value="Acyl_CoA_acyltransferase"/>
</dbReference>
<dbReference type="STRING" id="869213.GCA_000517085_03425"/>
<keyword evidence="5" id="KW-1185">Reference proteome</keyword>